<dbReference type="SMART" id="SM00025">
    <property type="entry name" value="Pumilio"/>
    <property type="match status" value="6"/>
</dbReference>
<evidence type="ECO:0000259" key="6">
    <source>
        <dbReference type="PROSITE" id="PS50303"/>
    </source>
</evidence>
<dbReference type="OrthoDB" id="668540at2759"/>
<keyword evidence="3" id="KW-0694">RNA-binding</keyword>
<dbReference type="Gene3D" id="1.25.10.10">
    <property type="entry name" value="Leucine-rich Repeat Variant"/>
    <property type="match status" value="1"/>
</dbReference>
<evidence type="ECO:0000313" key="8">
    <source>
        <dbReference type="Proteomes" id="UP000030645"/>
    </source>
</evidence>
<dbReference type="PANTHER" id="PTHR12537">
    <property type="entry name" value="RNA BINDING PROTEIN PUMILIO-RELATED"/>
    <property type="match status" value="1"/>
</dbReference>
<keyword evidence="2" id="KW-0810">Translation regulation</keyword>
<evidence type="ECO:0000256" key="3">
    <source>
        <dbReference type="ARBA" id="ARBA00022884"/>
    </source>
</evidence>
<proteinExistence type="predicted"/>
<dbReference type="PANTHER" id="PTHR12537:SF129">
    <property type="entry name" value="PUMILIO HOMOLOG 15-LIKE"/>
    <property type="match status" value="1"/>
</dbReference>
<accession>W9R8Z6</accession>
<feature type="repeat" description="Pumilio" evidence="4">
    <location>
        <begin position="233"/>
        <end position="268"/>
    </location>
</feature>
<evidence type="ECO:0000256" key="5">
    <source>
        <dbReference type="SAM" id="MobiDB-lite"/>
    </source>
</evidence>
<evidence type="ECO:0000256" key="2">
    <source>
        <dbReference type="ARBA" id="ARBA00022845"/>
    </source>
</evidence>
<organism evidence="7 8">
    <name type="scientific">Morus notabilis</name>
    <dbReference type="NCBI Taxonomy" id="981085"/>
    <lineage>
        <taxon>Eukaryota</taxon>
        <taxon>Viridiplantae</taxon>
        <taxon>Streptophyta</taxon>
        <taxon>Embryophyta</taxon>
        <taxon>Tracheophyta</taxon>
        <taxon>Spermatophyta</taxon>
        <taxon>Magnoliopsida</taxon>
        <taxon>eudicotyledons</taxon>
        <taxon>Gunneridae</taxon>
        <taxon>Pentapetalae</taxon>
        <taxon>rosids</taxon>
        <taxon>fabids</taxon>
        <taxon>Rosales</taxon>
        <taxon>Moraceae</taxon>
        <taxon>Moreae</taxon>
        <taxon>Morus</taxon>
    </lineage>
</organism>
<dbReference type="SUPFAM" id="SSF48371">
    <property type="entry name" value="ARM repeat"/>
    <property type="match status" value="1"/>
</dbReference>
<name>W9R8Z6_9ROSA</name>
<keyword evidence="8" id="KW-1185">Reference proteome</keyword>
<evidence type="ECO:0000256" key="1">
    <source>
        <dbReference type="ARBA" id="ARBA00022737"/>
    </source>
</evidence>
<reference evidence="8" key="1">
    <citation type="submission" date="2013-01" db="EMBL/GenBank/DDBJ databases">
        <title>Draft Genome Sequence of a Mulberry Tree, Morus notabilis C.K. Schneid.</title>
        <authorList>
            <person name="He N."/>
            <person name="Zhao S."/>
        </authorList>
    </citation>
    <scope>NUCLEOTIDE SEQUENCE</scope>
</reference>
<evidence type="ECO:0000256" key="4">
    <source>
        <dbReference type="PROSITE-ProRule" id="PRU00317"/>
    </source>
</evidence>
<dbReference type="InterPro" id="IPR001313">
    <property type="entry name" value="Pumilio_RNA-bd_rpt"/>
</dbReference>
<keyword evidence="1" id="KW-0677">Repeat</keyword>
<sequence length="522" mass="59493">MAHNMRELSFWLNNMEEERRQQQLNKLRNLSLSASPSPLQFFASEPLPTTRINSPATPPYSRSAAASNGININENPVHYYDHSHSSRNDLNLPSNLFDDDNDLMIQYSPSHHHSLHHRFPNSQSPNVHYLNHQPILINSPHSLGYNHNGLGSSGLQRRPTYYSQLYNAGYDHQYGRYHDYDNLPRRHQYQRSTPIDVIRGKVVMAAQNQHGSRFLQDKLRHGNPQNINVIFSETKESLWFLMSHQFGHHIVQKLIDVVDDNKLDEILDILTNDDTGLSQVCAHDHGTMVVQNFVGRLSTPDHQYSFASAASQIASSLTKSTNGSAVIYQCLRNFFWPYKKPLLRAIAANCHDIAQDKSGCCILQKCFDEANGTEFFDMLAAPIIENAYTLSENLYGNYVVQHVISMKKQEVNRKIATKFTGKFFSISMNKYGSNVVEKLVKNSGLEAADSVISEILASDSPLLVYQNHYGNFVVQSAIRVIREGQLLDQFIQHVEDNVRQLENHMYGKRVLQAVNARRNRNG</sequence>
<dbReference type="PROSITE" id="PS50303">
    <property type="entry name" value="PUM_HD"/>
    <property type="match status" value="1"/>
</dbReference>
<feature type="repeat" description="Pumilio" evidence="4">
    <location>
        <begin position="196"/>
        <end position="232"/>
    </location>
</feature>
<dbReference type="Proteomes" id="UP000030645">
    <property type="component" value="Unassembled WGS sequence"/>
</dbReference>
<feature type="repeat" description="Pumilio" evidence="4">
    <location>
        <begin position="418"/>
        <end position="453"/>
    </location>
</feature>
<dbReference type="GO" id="GO:0003729">
    <property type="term" value="F:mRNA binding"/>
    <property type="evidence" value="ECO:0007669"/>
    <property type="project" value="TreeGrafter"/>
</dbReference>
<dbReference type="GO" id="GO:0005737">
    <property type="term" value="C:cytoplasm"/>
    <property type="evidence" value="ECO:0007669"/>
    <property type="project" value="TreeGrafter"/>
</dbReference>
<dbReference type="GO" id="GO:0006417">
    <property type="term" value="P:regulation of translation"/>
    <property type="evidence" value="ECO:0007669"/>
    <property type="project" value="UniProtKB-KW"/>
</dbReference>
<dbReference type="eggNOG" id="KOG2049">
    <property type="taxonomic scope" value="Eukaryota"/>
</dbReference>
<evidence type="ECO:0000313" key="7">
    <source>
        <dbReference type="EMBL" id="EXB76651.1"/>
    </source>
</evidence>
<gene>
    <name evidence="7" type="ORF">L484_011496</name>
</gene>
<dbReference type="InterPro" id="IPR011989">
    <property type="entry name" value="ARM-like"/>
</dbReference>
<feature type="repeat" description="Pumilio" evidence="4">
    <location>
        <begin position="382"/>
        <end position="417"/>
    </location>
</feature>
<dbReference type="Pfam" id="PF00806">
    <property type="entry name" value="PUF"/>
    <property type="match status" value="5"/>
</dbReference>
<dbReference type="AlphaFoldDB" id="W9R8Z6"/>
<dbReference type="PROSITE" id="PS50302">
    <property type="entry name" value="PUM"/>
    <property type="match status" value="4"/>
</dbReference>
<dbReference type="InterPro" id="IPR033133">
    <property type="entry name" value="PUM-HD"/>
</dbReference>
<dbReference type="EMBL" id="KE344733">
    <property type="protein sequence ID" value="EXB76651.1"/>
    <property type="molecule type" value="Genomic_DNA"/>
</dbReference>
<feature type="domain" description="PUM-HD" evidence="6">
    <location>
        <begin position="175"/>
        <end position="518"/>
    </location>
</feature>
<feature type="region of interest" description="Disordered" evidence="5">
    <location>
        <begin position="43"/>
        <end position="63"/>
    </location>
</feature>
<protein>
    <submittedName>
        <fullName evidence="7">Pumilio-12-like protein</fullName>
    </submittedName>
</protein>
<dbReference type="InterPro" id="IPR016024">
    <property type="entry name" value="ARM-type_fold"/>
</dbReference>
<dbReference type="KEGG" id="mnt:21394749"/>